<evidence type="ECO:0000256" key="5">
    <source>
        <dbReference type="ARBA" id="ARBA00022549"/>
    </source>
</evidence>
<organism evidence="16 18">
    <name type="scientific">Mastigocoleus testarum BC008</name>
    <dbReference type="NCBI Taxonomy" id="371196"/>
    <lineage>
        <taxon>Bacteria</taxon>
        <taxon>Bacillati</taxon>
        <taxon>Cyanobacteriota</taxon>
        <taxon>Cyanophyceae</taxon>
        <taxon>Nostocales</taxon>
        <taxon>Hapalosiphonaceae</taxon>
        <taxon>Mastigocoleus</taxon>
    </lineage>
</organism>
<dbReference type="PROSITE" id="PS51445">
    <property type="entry name" value="PBS_LINKER"/>
    <property type="match status" value="2"/>
</dbReference>
<keyword evidence="6" id="KW-0677">Repeat</keyword>
<evidence type="ECO:0000256" key="6">
    <source>
        <dbReference type="ARBA" id="ARBA00022737"/>
    </source>
</evidence>
<comment type="subcellular location">
    <subcellularLocation>
        <location evidence="1">Cellular thylakoid membrane</location>
        <topology evidence="1">Peripheral membrane protein</topology>
        <orientation evidence="1">Cytoplasmic side</orientation>
    </subcellularLocation>
</comment>
<evidence type="ECO:0000256" key="3">
    <source>
        <dbReference type="ARBA" id="ARBA00018674"/>
    </source>
</evidence>
<dbReference type="PANTHER" id="PTHR34011">
    <property type="entry name" value="PHYCOBILISOME 32.1 KDA LINKER POLYPEPTIDE, PHYCOCYANIN-ASSOCIATED, ROD 2-RELATED"/>
    <property type="match status" value="1"/>
</dbReference>
<dbReference type="AlphaFoldDB" id="A0A0V7ZG46"/>
<dbReference type="EMBL" id="LMTZ01000136">
    <property type="protein sequence ID" value="KST63578.1"/>
    <property type="molecule type" value="Genomic_DNA"/>
</dbReference>
<dbReference type="InterPro" id="IPR038719">
    <property type="entry name" value="Phycobilisome_asu/bsu_sf"/>
</dbReference>
<comment type="similarity">
    <text evidence="2">Belongs to the phycobiliprotein family.</text>
</comment>
<feature type="domain" description="PBS-linker" evidence="15">
    <location>
        <begin position="539"/>
        <end position="714"/>
    </location>
</feature>
<evidence type="ECO:0000256" key="10">
    <source>
        <dbReference type="ARBA" id="ARBA00023136"/>
    </source>
</evidence>
<protein>
    <recommendedName>
        <fullName evidence="3">Phycobiliprotein ApcE</fullName>
    </recommendedName>
</protein>
<dbReference type="Pfam" id="PF00502">
    <property type="entry name" value="Phycobilisome"/>
    <property type="match status" value="2"/>
</dbReference>
<keyword evidence="8" id="KW-0157">Chromophore</keyword>
<dbReference type="SUPFAM" id="SSF46458">
    <property type="entry name" value="Globin-like"/>
    <property type="match status" value="1"/>
</dbReference>
<evidence type="ECO:0000256" key="9">
    <source>
        <dbReference type="ARBA" id="ARBA00023078"/>
    </source>
</evidence>
<evidence type="ECO:0000313" key="16">
    <source>
        <dbReference type="EMBL" id="KST63578.1"/>
    </source>
</evidence>
<dbReference type="GO" id="GO:0030089">
    <property type="term" value="C:phycobilisome"/>
    <property type="evidence" value="ECO:0007669"/>
    <property type="project" value="UniProtKB-UniRule"/>
</dbReference>
<evidence type="ECO:0000256" key="1">
    <source>
        <dbReference type="ARBA" id="ARBA00004445"/>
    </source>
</evidence>
<dbReference type="Proteomes" id="UP000053372">
    <property type="component" value="Unassembled WGS sequence"/>
</dbReference>
<evidence type="ECO:0000256" key="13">
    <source>
        <dbReference type="PROSITE-ProRule" id="PRU00775"/>
    </source>
</evidence>
<keyword evidence="11" id="KW-0456">Lyase</keyword>
<dbReference type="InterPro" id="IPR009050">
    <property type="entry name" value="Globin-like_sf"/>
</dbReference>
<dbReference type="GO" id="GO:0015979">
    <property type="term" value="P:photosynthesis"/>
    <property type="evidence" value="ECO:0007669"/>
    <property type="project" value="UniProtKB-KW"/>
</dbReference>
<comment type="caution">
    <text evidence="16">The sequence shown here is derived from an EMBL/GenBank/DDBJ whole genome shotgun (WGS) entry which is preliminary data.</text>
</comment>
<evidence type="ECO:0000256" key="4">
    <source>
        <dbReference type="ARBA" id="ARBA00022531"/>
    </source>
</evidence>
<keyword evidence="4" id="KW-0602">Photosynthesis</keyword>
<gene>
    <name evidence="16" type="ORF">BC008_14030</name>
    <name evidence="17" type="ORF">BC008_16030</name>
</gene>
<dbReference type="InterPro" id="IPR012128">
    <property type="entry name" value="Phycobilisome_asu/bsu"/>
</dbReference>
<evidence type="ECO:0000256" key="8">
    <source>
        <dbReference type="ARBA" id="ARBA00022991"/>
    </source>
</evidence>
<evidence type="ECO:0000313" key="17">
    <source>
        <dbReference type="EMBL" id="KST64152.1"/>
    </source>
</evidence>
<keyword evidence="10" id="KW-0472">Membrane</keyword>
<dbReference type="GO" id="GO:0016829">
    <property type="term" value="F:lyase activity"/>
    <property type="evidence" value="ECO:0007669"/>
    <property type="project" value="UniProtKB-KW"/>
</dbReference>
<dbReference type="InterPro" id="IPR001297">
    <property type="entry name" value="PBS_linker_dom"/>
</dbReference>
<feature type="compositionally biased region" description="Polar residues" evidence="14">
    <location>
        <begin position="759"/>
        <end position="781"/>
    </location>
</feature>
<dbReference type="Pfam" id="PF00427">
    <property type="entry name" value="PBS_linker_poly"/>
    <property type="match status" value="2"/>
</dbReference>
<accession>A0A0V7ZG46</accession>
<evidence type="ECO:0000256" key="12">
    <source>
        <dbReference type="ARBA" id="ARBA00023307"/>
    </source>
</evidence>
<dbReference type="RefSeq" id="WP_036265308.1">
    <property type="nucleotide sequence ID" value="NZ_LMTZ01000127.1"/>
</dbReference>
<sequence length="787" mass="90263">MSVKVSGGSPVIHPQQYQTLPIAVISQAEQRDRCLTRTEFQELKSFFSSGELRLEIAAILTNNSDEIVSAGANRIFVGGSPMDYLEKPQEQVAMPGSGYYVGEDYLTAAIRNRVVPVKERLKLIKAPNIFAPVRAWWEQARTLFTDRDPLPGGFRFINISRYGPKRMKRSMRDLSWFLRYITYAIVAGDPSILTVNVRGLRGVMPEDITEATVVALKEMRRISVSYLQDNTEATNVIKYYFDVLISEYLEEKPPVKLRIGVSNEQQGLVLPESYAIASQHRPKFVMKSVLPETEKQVVITAAYRQVFERDITATYAFPGTELESQLKGGQISMKEFVRRLGKSRLYRTLFYEPYTISRIIELAIRHFLGRGLSSLTEFQEYFAVITKGGLPKLVDTLVDCQEYSDYFGEETVPYLRGLGQEAQECRNWGPQIDLFKYSAPVRKVPQFVTLFAKYQKPLPDHHPYGCGNDPLEIQFGAIFPQETRNPHPEPAFFNKDTRRILINCASPVQNANQTNYCKVPGSLGRVMKLEHVEKFFVHSLQDSQKSDDTVNNKKQQELSVSLARHSPEAVIRGAYRQVFGRELLEGQRLATAETKLKGGEITMREFIRQLAKSNWFRQMYWEKLYITKAIEYIHRRLLGRPTYGREEMNRYYDICATKGFYVLIDEIINNPEYIEVFGENTVPHERYVTPRGFAMRRSRSVEAVTVNLQAKSSVSSPSELDAFIPKHRNVPKQLFWSEFADMQQQNSEHVSNNSKSELVAQSMTQFQEPITDSQNTGSQNEDNYEYS</sequence>
<keyword evidence="9" id="KW-0793">Thylakoid</keyword>
<dbReference type="Gene3D" id="1.10.490.20">
    <property type="entry name" value="Phycocyanins"/>
    <property type="match status" value="2"/>
</dbReference>
<comment type="similarity">
    <text evidence="13">Belongs to the phycobilisome linker protein family.</text>
</comment>
<feature type="domain" description="PBS-linker" evidence="15">
    <location>
        <begin position="264"/>
        <end position="444"/>
    </location>
</feature>
<dbReference type="PANTHER" id="PTHR34011:SF6">
    <property type="entry name" value="PHYCOBILIPROTEIN APCE"/>
    <property type="match status" value="1"/>
</dbReference>
<reference evidence="16 18" key="1">
    <citation type="journal article" date="2015" name="Genome Announc.">
        <title>Draft Genome of the Euendolithic (true boring) Cyanobacterium Mastigocoleus testarum strain BC008.</title>
        <authorList>
            <person name="Guida B.S."/>
            <person name="Garcia-Pichel F."/>
        </authorList>
    </citation>
    <scope>NUCLEOTIDE SEQUENCE [LARGE SCALE GENOMIC DNA]</scope>
    <source>
        <strain evidence="16 18">BC008</strain>
    </source>
</reference>
<feature type="region of interest" description="Disordered" evidence="14">
    <location>
        <begin position="759"/>
        <end position="787"/>
    </location>
</feature>
<keyword evidence="7 13" id="KW-0605">Phycobilisome</keyword>
<dbReference type="Gene3D" id="1.10.3130.20">
    <property type="entry name" value="Phycobilisome linker domain"/>
    <property type="match status" value="2"/>
</dbReference>
<dbReference type="GO" id="GO:0031676">
    <property type="term" value="C:plasma membrane-derived thylakoid membrane"/>
    <property type="evidence" value="ECO:0007669"/>
    <property type="project" value="UniProtKB-SubCell"/>
</dbReference>
<keyword evidence="18" id="KW-1185">Reference proteome</keyword>
<evidence type="ECO:0000313" key="18">
    <source>
        <dbReference type="Proteomes" id="UP000053372"/>
    </source>
</evidence>
<evidence type="ECO:0000256" key="2">
    <source>
        <dbReference type="ARBA" id="ARBA00008182"/>
    </source>
</evidence>
<evidence type="ECO:0000256" key="11">
    <source>
        <dbReference type="ARBA" id="ARBA00023239"/>
    </source>
</evidence>
<keyword evidence="5" id="KW-0042">Antenna complex</keyword>
<dbReference type="InterPro" id="IPR038255">
    <property type="entry name" value="PBS_linker_sf"/>
</dbReference>
<dbReference type="EMBL" id="LMTZ01000127">
    <property type="protein sequence ID" value="KST64152.1"/>
    <property type="molecule type" value="Genomic_DNA"/>
</dbReference>
<keyword evidence="12" id="KW-0089">Bile pigment</keyword>
<evidence type="ECO:0000256" key="7">
    <source>
        <dbReference type="ARBA" id="ARBA00022738"/>
    </source>
</evidence>
<proteinExistence type="inferred from homology"/>
<evidence type="ECO:0000259" key="15">
    <source>
        <dbReference type="PROSITE" id="PS51445"/>
    </source>
</evidence>
<evidence type="ECO:0000256" key="14">
    <source>
        <dbReference type="SAM" id="MobiDB-lite"/>
    </source>
</evidence>
<dbReference type="OrthoDB" id="499593at2"/>
<name>A0A0V7ZG46_9CYAN</name>